<keyword evidence="1" id="KW-0472">Membrane</keyword>
<keyword evidence="1" id="KW-0812">Transmembrane</keyword>
<feature type="transmembrane region" description="Helical" evidence="1">
    <location>
        <begin position="68"/>
        <end position="87"/>
    </location>
</feature>
<dbReference type="RefSeq" id="WP_220379729.1">
    <property type="nucleotide sequence ID" value="NZ_CP080544.1"/>
</dbReference>
<dbReference type="Proteomes" id="UP000824755">
    <property type="component" value="Chromosome"/>
</dbReference>
<keyword evidence="1" id="KW-1133">Transmembrane helix</keyword>
<evidence type="ECO:0008006" key="4">
    <source>
        <dbReference type="Google" id="ProtNLM"/>
    </source>
</evidence>
<proteinExistence type="predicted"/>
<evidence type="ECO:0000313" key="2">
    <source>
        <dbReference type="EMBL" id="QYR52909.1"/>
    </source>
</evidence>
<evidence type="ECO:0000313" key="3">
    <source>
        <dbReference type="Proteomes" id="UP000824755"/>
    </source>
</evidence>
<evidence type="ECO:0000256" key="1">
    <source>
        <dbReference type="SAM" id="Phobius"/>
    </source>
</evidence>
<gene>
    <name evidence="2" type="ORF">H8L67_10125</name>
</gene>
<reference evidence="2 3" key="1">
    <citation type="submission" date="2021-08" db="EMBL/GenBank/DDBJ databases">
        <title>Lysobacter sp. strain CJ11 Genome sequencing and assembly.</title>
        <authorList>
            <person name="Kim I."/>
        </authorList>
    </citation>
    <scope>NUCLEOTIDE SEQUENCE [LARGE SCALE GENOMIC DNA]</scope>
    <source>
        <strain evidence="2 3">CJ11</strain>
    </source>
</reference>
<protein>
    <recommendedName>
        <fullName evidence="4">ATP synthase protein I</fullName>
    </recommendedName>
</protein>
<feature type="transmembrane region" description="Helical" evidence="1">
    <location>
        <begin position="38"/>
        <end position="62"/>
    </location>
</feature>
<dbReference type="EMBL" id="CP080544">
    <property type="protein sequence ID" value="QYR52909.1"/>
    <property type="molecule type" value="Genomic_DNA"/>
</dbReference>
<sequence length="93" mass="9308">MKSAVAALAGGGLMVFGGLIAMLLALGGGIVSGAHGALGRVVIATLLKWAVVALGLLVVFGMLKWPPLPVLSAVILTVFAYIVANAIPDKVSK</sequence>
<accession>A0ABX8WPU4</accession>
<feature type="transmembrane region" description="Helical" evidence="1">
    <location>
        <begin position="6"/>
        <end position="26"/>
    </location>
</feature>
<keyword evidence="3" id="KW-1185">Reference proteome</keyword>
<organism evidence="2 3">
    <name type="scientific">Lysobacter soyae</name>
    <dbReference type="NCBI Taxonomy" id="2764185"/>
    <lineage>
        <taxon>Bacteria</taxon>
        <taxon>Pseudomonadati</taxon>
        <taxon>Pseudomonadota</taxon>
        <taxon>Gammaproteobacteria</taxon>
        <taxon>Lysobacterales</taxon>
        <taxon>Lysobacteraceae</taxon>
        <taxon>Lysobacter</taxon>
    </lineage>
</organism>
<name>A0ABX8WPU4_9GAMM</name>